<dbReference type="eggNOG" id="ENOG502SQ7V">
    <property type="taxonomic scope" value="Eukaryota"/>
</dbReference>
<name>A1CCV4_ASPCL</name>
<dbReference type="Pfam" id="PF13302">
    <property type="entry name" value="Acetyltransf_3"/>
    <property type="match status" value="1"/>
</dbReference>
<dbReference type="InterPro" id="IPR051531">
    <property type="entry name" value="N-acetyltransferase"/>
</dbReference>
<sequence>MDLLPSQSVRVILADPLPVLKTPQLVLRPMVNSDVEDLFAIRSRPEIAAMNHPKTPHQSIQDTREWMASKIFTEGPEDILGGSFAYAIIERGCSGTASEASPSDGRVIGAVYLNELVPCPEIGYCIQPEYWGKGYATEALGKFLEAWWALPRREQQSSGNGEEVEKIFAICEKPNIGSVKVLKKCGFKVFREARYEQDELLLCGLEKPRV</sequence>
<dbReference type="GeneID" id="4705998"/>
<dbReference type="VEuPathDB" id="FungiDB:ACLA_063280"/>
<dbReference type="GO" id="GO:0016747">
    <property type="term" value="F:acyltransferase activity, transferring groups other than amino-acyl groups"/>
    <property type="evidence" value="ECO:0007669"/>
    <property type="project" value="InterPro"/>
</dbReference>
<dbReference type="EMBL" id="DS027050">
    <property type="protein sequence ID" value="EAW12361.1"/>
    <property type="molecule type" value="Genomic_DNA"/>
</dbReference>
<proteinExistence type="predicted"/>
<gene>
    <name evidence="2" type="ORF">ACLA_063280</name>
</gene>
<keyword evidence="3" id="KW-1185">Reference proteome</keyword>
<dbReference type="KEGG" id="act:ACLA_063280"/>
<evidence type="ECO:0000313" key="2">
    <source>
        <dbReference type="EMBL" id="EAW12361.1"/>
    </source>
</evidence>
<dbReference type="CDD" id="cd04301">
    <property type="entry name" value="NAT_SF"/>
    <property type="match status" value="1"/>
</dbReference>
<dbReference type="PANTHER" id="PTHR43792:SF1">
    <property type="entry name" value="N-ACETYLTRANSFERASE DOMAIN-CONTAINING PROTEIN"/>
    <property type="match status" value="1"/>
</dbReference>
<dbReference type="InterPro" id="IPR000182">
    <property type="entry name" value="GNAT_dom"/>
</dbReference>
<dbReference type="PROSITE" id="PS51186">
    <property type="entry name" value="GNAT"/>
    <property type="match status" value="1"/>
</dbReference>
<dbReference type="HOGENOM" id="CLU_013985_24_2_1"/>
<organism evidence="2 3">
    <name type="scientific">Aspergillus clavatus (strain ATCC 1007 / CBS 513.65 / DSM 816 / NCTC 3887 / NRRL 1 / QM 1276 / 107)</name>
    <dbReference type="NCBI Taxonomy" id="344612"/>
    <lineage>
        <taxon>Eukaryota</taxon>
        <taxon>Fungi</taxon>
        <taxon>Dikarya</taxon>
        <taxon>Ascomycota</taxon>
        <taxon>Pezizomycotina</taxon>
        <taxon>Eurotiomycetes</taxon>
        <taxon>Eurotiomycetidae</taxon>
        <taxon>Eurotiales</taxon>
        <taxon>Aspergillaceae</taxon>
        <taxon>Aspergillus</taxon>
        <taxon>Aspergillus subgen. Fumigati</taxon>
    </lineage>
</organism>
<dbReference type="OMA" id="GYMSINQ"/>
<reference evidence="2 3" key="1">
    <citation type="journal article" date="2008" name="PLoS Genet.">
        <title>Genomic islands in the pathogenic filamentous fungus Aspergillus fumigatus.</title>
        <authorList>
            <person name="Fedorova N.D."/>
            <person name="Khaldi N."/>
            <person name="Joardar V.S."/>
            <person name="Maiti R."/>
            <person name="Amedeo P."/>
            <person name="Anderson M.J."/>
            <person name="Crabtree J."/>
            <person name="Silva J.C."/>
            <person name="Badger J.H."/>
            <person name="Albarraq A."/>
            <person name="Angiuoli S."/>
            <person name="Bussey H."/>
            <person name="Bowyer P."/>
            <person name="Cotty P.J."/>
            <person name="Dyer P.S."/>
            <person name="Egan A."/>
            <person name="Galens K."/>
            <person name="Fraser-Liggett C.M."/>
            <person name="Haas B.J."/>
            <person name="Inman J.M."/>
            <person name="Kent R."/>
            <person name="Lemieux S."/>
            <person name="Malavazi I."/>
            <person name="Orvis J."/>
            <person name="Roemer T."/>
            <person name="Ronning C.M."/>
            <person name="Sundaram J.P."/>
            <person name="Sutton G."/>
            <person name="Turner G."/>
            <person name="Venter J.C."/>
            <person name="White O.R."/>
            <person name="Whitty B.R."/>
            <person name="Youngman P."/>
            <person name="Wolfe K.H."/>
            <person name="Goldman G.H."/>
            <person name="Wortman J.R."/>
            <person name="Jiang B."/>
            <person name="Denning D.W."/>
            <person name="Nierman W.C."/>
        </authorList>
    </citation>
    <scope>NUCLEOTIDE SEQUENCE [LARGE SCALE GENOMIC DNA]</scope>
    <source>
        <strain evidence="3">ATCC 1007 / CBS 513.65 / DSM 816 / NCTC 3887 / NRRL 1</strain>
    </source>
</reference>
<dbReference type="SUPFAM" id="SSF55729">
    <property type="entry name" value="Acyl-CoA N-acyltransferases (Nat)"/>
    <property type="match status" value="1"/>
</dbReference>
<dbReference type="RefSeq" id="XP_001273787.1">
    <property type="nucleotide sequence ID" value="XM_001273786.1"/>
</dbReference>
<evidence type="ECO:0000313" key="3">
    <source>
        <dbReference type="Proteomes" id="UP000006701"/>
    </source>
</evidence>
<dbReference type="AlphaFoldDB" id="A1CCV4"/>
<dbReference type="Gene3D" id="3.40.630.30">
    <property type="match status" value="1"/>
</dbReference>
<dbReference type="Proteomes" id="UP000006701">
    <property type="component" value="Unassembled WGS sequence"/>
</dbReference>
<accession>A1CCV4</accession>
<dbReference type="PANTHER" id="PTHR43792">
    <property type="entry name" value="GNAT FAMILY, PUTATIVE (AFU_ORTHOLOGUE AFUA_3G00765)-RELATED-RELATED"/>
    <property type="match status" value="1"/>
</dbReference>
<dbReference type="OrthoDB" id="4072826at2759"/>
<protein>
    <submittedName>
        <fullName evidence="2">GNAT family acetyltransferase, putative</fullName>
    </submittedName>
</protein>
<dbReference type="InterPro" id="IPR016181">
    <property type="entry name" value="Acyl_CoA_acyltransferase"/>
</dbReference>
<evidence type="ECO:0000259" key="1">
    <source>
        <dbReference type="PROSITE" id="PS51186"/>
    </source>
</evidence>
<feature type="domain" description="N-acetyltransferase" evidence="1">
    <location>
        <begin position="25"/>
        <end position="206"/>
    </location>
</feature>